<evidence type="ECO:0000313" key="13">
    <source>
        <dbReference type="Proteomes" id="UP000007347"/>
    </source>
</evidence>
<dbReference type="Proteomes" id="UP000007347">
    <property type="component" value="Chromosome"/>
</dbReference>
<comment type="subcellular location">
    <subcellularLocation>
        <location evidence="1">Cell inner membrane</location>
        <topology evidence="1">Single-pass membrane protein</topology>
        <orientation evidence="1">Periplasmic side</orientation>
    </subcellularLocation>
</comment>
<keyword evidence="7" id="KW-0653">Protein transport</keyword>
<proteinExistence type="inferred from homology"/>
<dbReference type="PANTHER" id="PTHR33446">
    <property type="entry name" value="PROTEIN TONB-RELATED"/>
    <property type="match status" value="1"/>
</dbReference>
<protein>
    <submittedName>
        <fullName evidence="12">Predicted TonB family protein</fullName>
    </submittedName>
</protein>
<evidence type="ECO:0000256" key="2">
    <source>
        <dbReference type="ARBA" id="ARBA00006555"/>
    </source>
</evidence>
<dbReference type="GO" id="GO:0005886">
    <property type="term" value="C:plasma membrane"/>
    <property type="evidence" value="ECO:0007669"/>
    <property type="project" value="UniProtKB-SubCell"/>
</dbReference>
<dbReference type="SUPFAM" id="SSF74653">
    <property type="entry name" value="TolA/TonB C-terminal domain"/>
    <property type="match status" value="1"/>
</dbReference>
<dbReference type="KEGG" id="dto:TOL2_C34290"/>
<dbReference type="Gene3D" id="3.30.1150.10">
    <property type="match status" value="1"/>
</dbReference>
<dbReference type="EMBL" id="FO203503">
    <property type="protein sequence ID" value="CCK81586.1"/>
    <property type="molecule type" value="Genomic_DNA"/>
</dbReference>
<evidence type="ECO:0000256" key="9">
    <source>
        <dbReference type="ARBA" id="ARBA00023136"/>
    </source>
</evidence>
<keyword evidence="9" id="KW-0472">Membrane</keyword>
<keyword evidence="4" id="KW-1003">Cell membrane</keyword>
<sequence length="192" mass="21698">MVPDKPDALDDIRQIRVIRVKKPTTPPRKKEPEKIKKPDTLKKIARSHTTPLKQRPMNLKPRLDFELNPKLPAAPMDLVMPSLEHFSMNGPMLKTHYTMGELDSPITPLVKIPPIYPIRATRRGIEGAVTVQFLVTKNGTVEQISIIDAQPENIFNQSVINCVSHWKFKPGTVEGIPVATLAQTTIRFKLEQ</sequence>
<dbReference type="AlphaFoldDB" id="K0NJE7"/>
<dbReference type="STRING" id="651182.TOL2_C34290"/>
<evidence type="ECO:0000256" key="10">
    <source>
        <dbReference type="SAM" id="MobiDB-lite"/>
    </source>
</evidence>
<dbReference type="PROSITE" id="PS52015">
    <property type="entry name" value="TONB_CTD"/>
    <property type="match status" value="1"/>
</dbReference>
<feature type="compositionally biased region" description="Basic and acidic residues" evidence="10">
    <location>
        <begin position="28"/>
        <end position="40"/>
    </location>
</feature>
<feature type="domain" description="TonB C-terminal" evidence="11">
    <location>
        <begin position="101"/>
        <end position="192"/>
    </location>
</feature>
<accession>K0NJE7</accession>
<evidence type="ECO:0000256" key="6">
    <source>
        <dbReference type="ARBA" id="ARBA00022692"/>
    </source>
</evidence>
<name>K0NJE7_DESTT</name>
<evidence type="ECO:0000259" key="11">
    <source>
        <dbReference type="PROSITE" id="PS52015"/>
    </source>
</evidence>
<feature type="region of interest" description="Disordered" evidence="10">
    <location>
        <begin position="20"/>
        <end position="40"/>
    </location>
</feature>
<keyword evidence="5" id="KW-0997">Cell inner membrane</keyword>
<comment type="similarity">
    <text evidence="2">Belongs to the TonB family.</text>
</comment>
<dbReference type="GO" id="GO:0030288">
    <property type="term" value="C:outer membrane-bounded periplasmic space"/>
    <property type="evidence" value="ECO:0007669"/>
    <property type="project" value="InterPro"/>
</dbReference>
<dbReference type="GO" id="GO:0055085">
    <property type="term" value="P:transmembrane transport"/>
    <property type="evidence" value="ECO:0007669"/>
    <property type="project" value="InterPro"/>
</dbReference>
<keyword evidence="13" id="KW-1185">Reference proteome</keyword>
<dbReference type="InterPro" id="IPR051045">
    <property type="entry name" value="TonB-dependent_transducer"/>
</dbReference>
<dbReference type="InterPro" id="IPR003538">
    <property type="entry name" value="TonB"/>
</dbReference>
<keyword evidence="8" id="KW-1133">Transmembrane helix</keyword>
<dbReference type="InterPro" id="IPR006260">
    <property type="entry name" value="TonB/TolA_C"/>
</dbReference>
<dbReference type="HOGENOM" id="CLU_108529_2_0_7"/>
<keyword evidence="3" id="KW-0813">Transport</keyword>
<evidence type="ECO:0000313" key="12">
    <source>
        <dbReference type="EMBL" id="CCK81586.1"/>
    </source>
</evidence>
<dbReference type="InterPro" id="IPR037682">
    <property type="entry name" value="TonB_C"/>
</dbReference>
<dbReference type="PRINTS" id="PR01374">
    <property type="entry name" value="TONBPROTEIN"/>
</dbReference>
<evidence type="ECO:0000256" key="3">
    <source>
        <dbReference type="ARBA" id="ARBA00022448"/>
    </source>
</evidence>
<dbReference type="GO" id="GO:0031992">
    <property type="term" value="F:energy transducer activity"/>
    <property type="evidence" value="ECO:0007669"/>
    <property type="project" value="InterPro"/>
</dbReference>
<evidence type="ECO:0000256" key="7">
    <source>
        <dbReference type="ARBA" id="ARBA00022927"/>
    </source>
</evidence>
<dbReference type="NCBIfam" id="TIGR01352">
    <property type="entry name" value="tonB_Cterm"/>
    <property type="match status" value="1"/>
</dbReference>
<evidence type="ECO:0000256" key="4">
    <source>
        <dbReference type="ARBA" id="ARBA00022475"/>
    </source>
</evidence>
<dbReference type="GO" id="GO:0015891">
    <property type="term" value="P:siderophore transport"/>
    <property type="evidence" value="ECO:0007669"/>
    <property type="project" value="InterPro"/>
</dbReference>
<dbReference type="Pfam" id="PF03544">
    <property type="entry name" value="TonB_C"/>
    <property type="match status" value="1"/>
</dbReference>
<dbReference type="GO" id="GO:0015031">
    <property type="term" value="P:protein transport"/>
    <property type="evidence" value="ECO:0007669"/>
    <property type="project" value="UniProtKB-KW"/>
</dbReference>
<evidence type="ECO:0000256" key="5">
    <source>
        <dbReference type="ARBA" id="ARBA00022519"/>
    </source>
</evidence>
<dbReference type="PANTHER" id="PTHR33446:SF14">
    <property type="entry name" value="PROTEIN TONB"/>
    <property type="match status" value="1"/>
</dbReference>
<evidence type="ECO:0000256" key="1">
    <source>
        <dbReference type="ARBA" id="ARBA00004383"/>
    </source>
</evidence>
<gene>
    <name evidence="12" type="ordered locus">TOL2_C34290</name>
</gene>
<keyword evidence="6" id="KW-0812">Transmembrane</keyword>
<evidence type="ECO:0000256" key="8">
    <source>
        <dbReference type="ARBA" id="ARBA00022989"/>
    </source>
</evidence>
<reference evidence="12 13" key="1">
    <citation type="journal article" date="2013" name="Environ. Microbiol.">
        <title>Complete genome, catabolic sub-proteomes and key-metabolites of Desulfobacula toluolica Tol2, a marine, aromatic compound-degrading, sulfate-reducing bacterium.</title>
        <authorList>
            <person name="Wohlbrand L."/>
            <person name="Jacob J.H."/>
            <person name="Kube M."/>
            <person name="Mussmann M."/>
            <person name="Jarling R."/>
            <person name="Beck A."/>
            <person name="Amann R."/>
            <person name="Wilkes H."/>
            <person name="Reinhardt R."/>
            <person name="Rabus R."/>
        </authorList>
    </citation>
    <scope>NUCLEOTIDE SEQUENCE [LARGE SCALE GENOMIC DNA]</scope>
    <source>
        <strain evidence="13">DSM 7467 / Tol2</strain>
    </source>
</reference>
<organism evidence="12 13">
    <name type="scientific">Desulfobacula toluolica (strain DSM 7467 / Tol2)</name>
    <dbReference type="NCBI Taxonomy" id="651182"/>
    <lineage>
        <taxon>Bacteria</taxon>
        <taxon>Pseudomonadati</taxon>
        <taxon>Thermodesulfobacteriota</taxon>
        <taxon>Desulfobacteria</taxon>
        <taxon>Desulfobacterales</taxon>
        <taxon>Desulfobacteraceae</taxon>
        <taxon>Desulfobacula</taxon>
    </lineage>
</organism>